<dbReference type="Proteomes" id="UP001586593">
    <property type="component" value="Unassembled WGS sequence"/>
</dbReference>
<evidence type="ECO:0000259" key="3">
    <source>
        <dbReference type="Pfam" id="PF00857"/>
    </source>
</evidence>
<reference evidence="4 5" key="1">
    <citation type="journal article" date="2024" name="Commun. Biol.">
        <title>Comparative genomic analysis of thermophilic fungi reveals convergent evolutionary adaptations and gene losses.</title>
        <authorList>
            <person name="Steindorff A.S."/>
            <person name="Aguilar-Pontes M.V."/>
            <person name="Robinson A.J."/>
            <person name="Andreopoulos B."/>
            <person name="LaButti K."/>
            <person name="Kuo A."/>
            <person name="Mondo S."/>
            <person name="Riley R."/>
            <person name="Otillar R."/>
            <person name="Haridas S."/>
            <person name="Lipzen A."/>
            <person name="Grimwood J."/>
            <person name="Schmutz J."/>
            <person name="Clum A."/>
            <person name="Reid I.D."/>
            <person name="Moisan M.C."/>
            <person name="Butler G."/>
            <person name="Nguyen T.T.M."/>
            <person name="Dewar K."/>
            <person name="Conant G."/>
            <person name="Drula E."/>
            <person name="Henrissat B."/>
            <person name="Hansel C."/>
            <person name="Singer S."/>
            <person name="Hutchinson M.I."/>
            <person name="de Vries R.P."/>
            <person name="Natvig D.O."/>
            <person name="Powell A.J."/>
            <person name="Tsang A."/>
            <person name="Grigoriev I.V."/>
        </authorList>
    </citation>
    <scope>NUCLEOTIDE SEQUENCE [LARGE SCALE GENOMIC DNA]</scope>
    <source>
        <strain evidence="4 5">ATCC 24622</strain>
    </source>
</reference>
<proteinExistence type="inferred from homology"/>
<dbReference type="InterPro" id="IPR050272">
    <property type="entry name" value="Isochorismatase-like_hydrls"/>
</dbReference>
<protein>
    <recommendedName>
        <fullName evidence="3">Isochorismatase-like domain-containing protein</fullName>
    </recommendedName>
</protein>
<evidence type="ECO:0000313" key="4">
    <source>
        <dbReference type="EMBL" id="KAL1864538.1"/>
    </source>
</evidence>
<sequence length="214" mass="23751">MASTQQEDGTAVRFGGRYAVLNLDWMSVLVSAVKDTPEGQAFIANCARWNDAVHALEPQPTTIFTTLCFSNSLQPELHPHDRKPFTRTVRGFGTFAKESPEVQLDSRFVIGDKDIVLPKTRWYAGAGNSLEQVLKSQNIDTVIISGATLSGVVLSTIYHLADLDYEIYVISDNVVEMPANHTEEYSRFILRNLLGKLNVHVVTLEEAINALQLS</sequence>
<dbReference type="PANTHER" id="PTHR43540:SF1">
    <property type="entry name" value="ISOCHORISMATASE HYDROLASE"/>
    <property type="match status" value="1"/>
</dbReference>
<dbReference type="InterPro" id="IPR000868">
    <property type="entry name" value="Isochorismatase-like_dom"/>
</dbReference>
<keyword evidence="5" id="KW-1185">Reference proteome</keyword>
<keyword evidence="2" id="KW-0378">Hydrolase</keyword>
<feature type="domain" description="Isochorismatase-like" evidence="3">
    <location>
        <begin position="19"/>
        <end position="183"/>
    </location>
</feature>
<organism evidence="4 5">
    <name type="scientific">Phialemonium thermophilum</name>
    <dbReference type="NCBI Taxonomy" id="223376"/>
    <lineage>
        <taxon>Eukaryota</taxon>
        <taxon>Fungi</taxon>
        <taxon>Dikarya</taxon>
        <taxon>Ascomycota</taxon>
        <taxon>Pezizomycotina</taxon>
        <taxon>Sordariomycetes</taxon>
        <taxon>Sordariomycetidae</taxon>
        <taxon>Cephalothecales</taxon>
        <taxon>Cephalothecaceae</taxon>
        <taxon>Phialemonium</taxon>
    </lineage>
</organism>
<comment type="similarity">
    <text evidence="1">Belongs to the isochorismatase family.</text>
</comment>
<evidence type="ECO:0000313" key="5">
    <source>
        <dbReference type="Proteomes" id="UP001586593"/>
    </source>
</evidence>
<dbReference type="PANTHER" id="PTHR43540">
    <property type="entry name" value="PEROXYUREIDOACRYLATE/UREIDOACRYLATE AMIDOHYDROLASE-RELATED"/>
    <property type="match status" value="1"/>
</dbReference>
<dbReference type="SUPFAM" id="SSF52499">
    <property type="entry name" value="Isochorismatase-like hydrolases"/>
    <property type="match status" value="1"/>
</dbReference>
<gene>
    <name evidence="4" type="ORF">VTK73DRAFT_5787</name>
</gene>
<dbReference type="EMBL" id="JAZHXJ010000324">
    <property type="protein sequence ID" value="KAL1864538.1"/>
    <property type="molecule type" value="Genomic_DNA"/>
</dbReference>
<dbReference type="Pfam" id="PF00857">
    <property type="entry name" value="Isochorismatase"/>
    <property type="match status" value="1"/>
</dbReference>
<comment type="caution">
    <text evidence="4">The sequence shown here is derived from an EMBL/GenBank/DDBJ whole genome shotgun (WGS) entry which is preliminary data.</text>
</comment>
<evidence type="ECO:0000256" key="2">
    <source>
        <dbReference type="ARBA" id="ARBA00022801"/>
    </source>
</evidence>
<name>A0ABR3WLS7_9PEZI</name>
<dbReference type="InterPro" id="IPR036380">
    <property type="entry name" value="Isochorismatase-like_sf"/>
</dbReference>
<dbReference type="Gene3D" id="3.40.50.850">
    <property type="entry name" value="Isochorismatase-like"/>
    <property type="match status" value="1"/>
</dbReference>
<evidence type="ECO:0000256" key="1">
    <source>
        <dbReference type="ARBA" id="ARBA00006336"/>
    </source>
</evidence>
<accession>A0ABR3WLS7</accession>